<proteinExistence type="predicted"/>
<dbReference type="SUPFAM" id="SSF51621">
    <property type="entry name" value="Phosphoenolpyruvate/pyruvate domain"/>
    <property type="match status" value="1"/>
</dbReference>
<dbReference type="Proteomes" id="UP000585507">
    <property type="component" value="Unassembled WGS sequence"/>
</dbReference>
<name>A0A7W8XCF8_9HYPH</name>
<evidence type="ECO:0000313" key="3">
    <source>
        <dbReference type="Proteomes" id="UP000585507"/>
    </source>
</evidence>
<evidence type="ECO:0000313" key="2">
    <source>
        <dbReference type="EMBL" id="MBB5538848.1"/>
    </source>
</evidence>
<dbReference type="PANTHER" id="PTHR31862">
    <property type="entry name" value="UPF0261 DOMAIN PROTEIN (AFU_ORTHOLOGUE AFUA_1G10120)"/>
    <property type="match status" value="1"/>
</dbReference>
<dbReference type="InterPro" id="IPR051353">
    <property type="entry name" value="Tobamovirus_resist_UPF0261"/>
</dbReference>
<organism evidence="2 3">
    <name type="scientific">Rhizobium giardinii</name>
    <dbReference type="NCBI Taxonomy" id="56731"/>
    <lineage>
        <taxon>Bacteria</taxon>
        <taxon>Pseudomonadati</taxon>
        <taxon>Pseudomonadota</taxon>
        <taxon>Alphaproteobacteria</taxon>
        <taxon>Hyphomicrobiales</taxon>
        <taxon>Rhizobiaceae</taxon>
        <taxon>Rhizobium/Agrobacterium group</taxon>
        <taxon>Rhizobium</taxon>
    </lineage>
</organism>
<protein>
    <submittedName>
        <fullName evidence="2">Putative TIM-barrel enzyme</fullName>
    </submittedName>
</protein>
<dbReference type="RefSeq" id="WP_018325542.1">
    <property type="nucleotide sequence ID" value="NZ_JACHBK010000015.1"/>
</dbReference>
<dbReference type="PANTHER" id="PTHR31862:SF1">
    <property type="entry name" value="UPF0261 DOMAIN PROTEIN (AFU_ORTHOLOGUE AFUA_1G10120)"/>
    <property type="match status" value="1"/>
</dbReference>
<sequence length="198" mass="20979">MRALPILPSIQIVTDLEVAGAQAQRVSLYCPSCKGLGASYDSVVLLPIHDANGRLLSELGPRRKYPEHLYAGVFALDPFRRHAEILRALECAGFTGVVNFPSVSMVDGEMRLSLDDLGYGAKTEISFLRAAVANGFSALALVDSSEIGREAVAAGVCGLIAVRHTTEAVLDELSKIARQTTLGLFRLPEAVGSAPEGG</sequence>
<dbReference type="EMBL" id="JACHBK010000015">
    <property type="protein sequence ID" value="MBB5538848.1"/>
    <property type="molecule type" value="Genomic_DNA"/>
</dbReference>
<comment type="caution">
    <text evidence="2">The sequence shown here is derived from an EMBL/GenBank/DDBJ whole genome shotgun (WGS) entry which is preliminary data.</text>
</comment>
<accession>A0A7W8XCF8</accession>
<evidence type="ECO:0000259" key="1">
    <source>
        <dbReference type="Pfam" id="PF09370"/>
    </source>
</evidence>
<reference evidence="2 3" key="1">
    <citation type="submission" date="2020-08" db="EMBL/GenBank/DDBJ databases">
        <title>Genomic Encyclopedia of Type Strains, Phase IV (KMG-V): Genome sequencing to study the core and pangenomes of soil and plant-associated prokaryotes.</title>
        <authorList>
            <person name="Whitman W."/>
        </authorList>
    </citation>
    <scope>NUCLEOTIDE SEQUENCE [LARGE SCALE GENOMIC DNA]</scope>
    <source>
        <strain evidence="2 3">SEMIA 4084</strain>
    </source>
</reference>
<gene>
    <name evidence="2" type="ORF">GGD55_005588</name>
</gene>
<dbReference type="Gene3D" id="3.20.20.70">
    <property type="entry name" value="Aldolase class I"/>
    <property type="match status" value="1"/>
</dbReference>
<dbReference type="InterPro" id="IPR013785">
    <property type="entry name" value="Aldolase_TIM"/>
</dbReference>
<dbReference type="InterPro" id="IPR015813">
    <property type="entry name" value="Pyrv/PenolPyrv_kinase-like_dom"/>
</dbReference>
<feature type="domain" description="TIM-barrel" evidence="1">
    <location>
        <begin position="44"/>
        <end position="162"/>
    </location>
</feature>
<dbReference type="Pfam" id="PF09370">
    <property type="entry name" value="PEP_hydrolase"/>
    <property type="match status" value="1"/>
</dbReference>
<dbReference type="AlphaFoldDB" id="A0A7W8XCF8"/>
<dbReference type="GO" id="GO:0003824">
    <property type="term" value="F:catalytic activity"/>
    <property type="evidence" value="ECO:0007669"/>
    <property type="project" value="InterPro"/>
</dbReference>
<keyword evidence="3" id="KW-1185">Reference proteome</keyword>
<dbReference type="InterPro" id="IPR009215">
    <property type="entry name" value="TIM-br_IGPS-like"/>
</dbReference>